<organism evidence="1 2">
    <name type="scientific">Pseudodesulfovibrio indicus</name>
    <dbReference type="NCBI Taxonomy" id="1716143"/>
    <lineage>
        <taxon>Bacteria</taxon>
        <taxon>Pseudomonadati</taxon>
        <taxon>Thermodesulfobacteriota</taxon>
        <taxon>Desulfovibrionia</taxon>
        <taxon>Desulfovibrionales</taxon>
        <taxon>Desulfovibrionaceae</taxon>
    </lineage>
</organism>
<evidence type="ECO:0000313" key="2">
    <source>
        <dbReference type="Proteomes" id="UP000055611"/>
    </source>
</evidence>
<proteinExistence type="predicted"/>
<protein>
    <submittedName>
        <fullName evidence="1">Uncharacterized protein</fullName>
    </submittedName>
</protein>
<gene>
    <name evidence="1" type="ORF">AWY79_07635</name>
</gene>
<evidence type="ECO:0000313" key="1">
    <source>
        <dbReference type="EMBL" id="AMK10992.1"/>
    </source>
</evidence>
<keyword evidence="2" id="KW-1185">Reference proteome</keyword>
<name>A0ABM5YUB7_9BACT</name>
<accession>A0ABM5YUB7</accession>
<reference evidence="1 2" key="1">
    <citation type="journal article" date="2016" name="Front. Microbiol.">
        <title>Genome Sequence of the Piezophilic, Mesophilic Sulfate-Reducing Bacterium Desulfovibrio indicus J2T.</title>
        <authorList>
            <person name="Cao J."/>
            <person name="Maignien L."/>
            <person name="Shao Z."/>
            <person name="Alain K."/>
            <person name="Jebbar M."/>
        </authorList>
    </citation>
    <scope>NUCLEOTIDE SEQUENCE [LARGE SCALE GENOMIC DNA]</scope>
    <source>
        <strain evidence="1 2">J2</strain>
    </source>
</reference>
<dbReference type="EMBL" id="CP014206">
    <property type="protein sequence ID" value="AMK10992.1"/>
    <property type="molecule type" value="Genomic_DNA"/>
</dbReference>
<dbReference type="Proteomes" id="UP000055611">
    <property type="component" value="Chromosome"/>
</dbReference>
<sequence length="251" mass="27469">MLGTYSLEDGVPVDPEIVLANCHDTAMLGQLVNMFAGSQDVRFFLLHEVDEHRVDFGADFHFVKDSGNWVLANHDHMIDVLFDDASFNPTGSEGTFSLVSLDDGSWTIDAHAVDAYDLPSPDQLLVDMPEHDLFVQNHVIDADSDSETIFIDPSVLHNGDSEILVANFSVGHDSLELPDGMIVRNVVVDDTHNVTELTIGQEDALTGNDDIVVKLLGVSQPDLPSTDFGLEPEHATDDLINHIINSHLSSE</sequence>